<protein>
    <submittedName>
        <fullName evidence="1">Uncharacterized protein</fullName>
    </submittedName>
</protein>
<reference evidence="2" key="1">
    <citation type="journal article" date="2019" name="Int. J. Syst. Evol. Microbiol.">
        <title>The Global Catalogue of Microorganisms (GCM) 10K type strain sequencing project: providing services to taxonomists for standard genome sequencing and annotation.</title>
        <authorList>
            <consortium name="The Broad Institute Genomics Platform"/>
            <consortium name="The Broad Institute Genome Sequencing Center for Infectious Disease"/>
            <person name="Wu L."/>
            <person name="Ma J."/>
        </authorList>
    </citation>
    <scope>NUCLEOTIDE SEQUENCE [LARGE SCALE GENOMIC DNA]</scope>
    <source>
        <strain evidence="2">XZYJ18</strain>
    </source>
</reference>
<dbReference type="EMBL" id="JBHSKG010000001">
    <property type="protein sequence ID" value="MFC5137059.1"/>
    <property type="molecule type" value="Genomic_DNA"/>
</dbReference>
<evidence type="ECO:0000313" key="2">
    <source>
        <dbReference type="Proteomes" id="UP001596175"/>
    </source>
</evidence>
<gene>
    <name evidence="1" type="ORF">ACFPK1_02355</name>
</gene>
<comment type="caution">
    <text evidence="1">The sequence shown here is derived from an EMBL/GenBank/DDBJ whole genome shotgun (WGS) entry which is preliminary data.</text>
</comment>
<dbReference type="Proteomes" id="UP001596175">
    <property type="component" value="Unassembled WGS sequence"/>
</dbReference>
<name>A0ABV9Z6V2_9PSEU</name>
<organism evidence="1 2">
    <name type="scientific">Actinomycetospora rhizophila</name>
    <dbReference type="NCBI Taxonomy" id="1416876"/>
    <lineage>
        <taxon>Bacteria</taxon>
        <taxon>Bacillati</taxon>
        <taxon>Actinomycetota</taxon>
        <taxon>Actinomycetes</taxon>
        <taxon>Pseudonocardiales</taxon>
        <taxon>Pseudonocardiaceae</taxon>
        <taxon>Actinomycetospora</taxon>
    </lineage>
</organism>
<proteinExistence type="predicted"/>
<keyword evidence="2" id="KW-1185">Reference proteome</keyword>
<sequence length="206" mass="22784">MSEGPVGTSADIEPFVNEARALLDGVQDATTFKKHWIRLIGQATRVPGETWIFISEIFYAVEEHIAEPESRVRKGGLDDDELRHAVSSQLPALEEEADRVRAVEEGRPRPALLADTGSGAELLRLIRDLLEGTVTPAQFAAEFREHLARSRTGFSPRVRAAAEAVGLAIDRYRSDGTPLRMYDSDEVVLRRRVADVEPRLAAAVEL</sequence>
<dbReference type="RefSeq" id="WP_378019278.1">
    <property type="nucleotide sequence ID" value="NZ_JBHSKG010000001.1"/>
</dbReference>
<evidence type="ECO:0000313" key="1">
    <source>
        <dbReference type="EMBL" id="MFC5137059.1"/>
    </source>
</evidence>
<accession>A0ABV9Z6V2</accession>